<dbReference type="STRING" id="331648.BST97_06510"/>
<reference evidence="5 6" key="1">
    <citation type="submission" date="2016-11" db="EMBL/GenBank/DDBJ databases">
        <title>Trade-off between light-utilization and light-protection in marine flavobacteria.</title>
        <authorList>
            <person name="Kumagai Y."/>
        </authorList>
    </citation>
    <scope>NUCLEOTIDE SEQUENCE [LARGE SCALE GENOMIC DNA]</scope>
    <source>
        <strain evidence="5 6">JCM 13191</strain>
    </source>
</reference>
<feature type="domain" description="Bacillithiol biosynthesis BshC N-terminal Rossmann-like" evidence="3">
    <location>
        <begin position="5"/>
        <end position="374"/>
    </location>
</feature>
<keyword evidence="2" id="KW-0175">Coiled coil</keyword>
<sequence>MDNLKIPYQDLRFYSNIIKDYLDRKDEVRPFYHRFPTLHNFEAQIQEKQAEWKEAPPKRASLVEVLRDQYQSLPENEHVASNINLLSSDNTFTITTGHQLNLFTGPLYFLYKIASTINLCKKLKEAYPDRNFVPIFWMATEDHDFEEVQYFNFGDRKIVYDREAGGAVGRLDNSGLDKVYDSFETLLGNHEHAKQLKNLFKNAYLSHKNLADATRYIAHELFGQEGLVVLDADDARLKQHAIGHFEQDLLDNLAFERVNETIDAFPPEYKVQVNPREINLFYLTDEHRGRIIFKDEKYFVDGVDLAFAKAELLKELHDHPERFSPNVILRPLYQEIILPNLCYIGGGGEMAYWLELKSFFEASKVTFPILLLRNSAHLATSKELDKLSRLKLQPADLFQEEFELEEQVTRQISHINIDFEPQKRHLKNQFADLYDLAEKTEKSFKTAVAAQEQKQINGLEHLEKRLLKAQKRKLADEIERSLKLQKEWLPSGGLQERVTNFSYFYQNYGSDLIDKILEGLDPLDLRFTVIKID</sequence>
<evidence type="ECO:0000259" key="4">
    <source>
        <dbReference type="Pfam" id="PF24850"/>
    </source>
</evidence>
<feature type="domain" description="Bacillithiol biosynthesis BshC C-terminal coiled-coil" evidence="4">
    <location>
        <begin position="379"/>
        <end position="532"/>
    </location>
</feature>
<comment type="similarity">
    <text evidence="2">Belongs to the BshC family.</text>
</comment>
<keyword evidence="1 2" id="KW-0436">Ligase</keyword>
<protein>
    <recommendedName>
        <fullName evidence="2">Putative cysteine ligase BshC</fullName>
        <ecNumber evidence="2">6.-.-.-</ecNumber>
    </recommendedName>
</protein>
<organism evidence="5 6">
    <name type="scientific">Nonlabens spongiae</name>
    <dbReference type="NCBI Taxonomy" id="331648"/>
    <lineage>
        <taxon>Bacteria</taxon>
        <taxon>Pseudomonadati</taxon>
        <taxon>Bacteroidota</taxon>
        <taxon>Flavobacteriia</taxon>
        <taxon>Flavobacteriales</taxon>
        <taxon>Flavobacteriaceae</taxon>
        <taxon>Nonlabens</taxon>
    </lineage>
</organism>
<evidence type="ECO:0000259" key="3">
    <source>
        <dbReference type="Pfam" id="PF10079"/>
    </source>
</evidence>
<feature type="coiled-coil region" evidence="2">
    <location>
        <begin position="459"/>
        <end position="487"/>
    </location>
</feature>
<evidence type="ECO:0000256" key="1">
    <source>
        <dbReference type="ARBA" id="ARBA00022598"/>
    </source>
</evidence>
<keyword evidence="6" id="KW-1185">Reference proteome</keyword>
<dbReference type="HAMAP" id="MF_01867">
    <property type="entry name" value="BshC"/>
    <property type="match status" value="1"/>
</dbReference>
<dbReference type="InterPro" id="IPR055399">
    <property type="entry name" value="CC_BshC"/>
</dbReference>
<gene>
    <name evidence="2" type="primary">bshC</name>
    <name evidence="5" type="ORF">BST97_06510</name>
</gene>
<dbReference type="NCBIfam" id="TIGR03998">
    <property type="entry name" value="thiol_BshC"/>
    <property type="match status" value="1"/>
</dbReference>
<dbReference type="OrthoDB" id="9765151at2"/>
<dbReference type="InterPro" id="IPR011199">
    <property type="entry name" value="Bacillithiol_biosynth_BshC"/>
</dbReference>
<dbReference type="AlphaFoldDB" id="A0A1W6MJJ3"/>
<evidence type="ECO:0000313" key="5">
    <source>
        <dbReference type="EMBL" id="ARN77676.1"/>
    </source>
</evidence>
<dbReference type="InterPro" id="IPR055398">
    <property type="entry name" value="Rossmann-like_BshC"/>
</dbReference>
<dbReference type="Pfam" id="PF24850">
    <property type="entry name" value="CC_BshC"/>
    <property type="match status" value="1"/>
</dbReference>
<proteinExistence type="inferred from homology"/>
<dbReference type="Proteomes" id="UP000193431">
    <property type="component" value="Chromosome"/>
</dbReference>
<dbReference type="Pfam" id="PF10079">
    <property type="entry name" value="Rossmann-like_BshC"/>
    <property type="match status" value="1"/>
</dbReference>
<dbReference type="PIRSF" id="PIRSF012535">
    <property type="entry name" value="UCP012535"/>
    <property type="match status" value="1"/>
</dbReference>
<dbReference type="GO" id="GO:0016874">
    <property type="term" value="F:ligase activity"/>
    <property type="evidence" value="ECO:0007669"/>
    <property type="project" value="UniProtKB-UniRule"/>
</dbReference>
<name>A0A1W6MJJ3_9FLAO</name>
<dbReference type="RefSeq" id="WP_085766476.1">
    <property type="nucleotide sequence ID" value="NZ_CP019344.1"/>
</dbReference>
<accession>A0A1W6MJJ3</accession>
<dbReference type="EMBL" id="CP019344">
    <property type="protein sequence ID" value="ARN77676.1"/>
    <property type="molecule type" value="Genomic_DNA"/>
</dbReference>
<evidence type="ECO:0000313" key="6">
    <source>
        <dbReference type="Proteomes" id="UP000193431"/>
    </source>
</evidence>
<dbReference type="EC" id="6.-.-.-" evidence="2"/>
<evidence type="ECO:0000256" key="2">
    <source>
        <dbReference type="HAMAP-Rule" id="MF_01867"/>
    </source>
</evidence>